<dbReference type="EMBL" id="GBRH01252736">
    <property type="protein sequence ID" value="JAD45159.1"/>
    <property type="molecule type" value="Transcribed_RNA"/>
</dbReference>
<protein>
    <submittedName>
        <fullName evidence="1">Uncharacterized protein</fullName>
    </submittedName>
</protein>
<evidence type="ECO:0000313" key="1">
    <source>
        <dbReference type="EMBL" id="JAD45159.1"/>
    </source>
</evidence>
<reference evidence="1" key="2">
    <citation type="journal article" date="2015" name="Data Brief">
        <title>Shoot transcriptome of the giant reed, Arundo donax.</title>
        <authorList>
            <person name="Barrero R.A."/>
            <person name="Guerrero F.D."/>
            <person name="Moolhuijzen P."/>
            <person name="Goolsby J.A."/>
            <person name="Tidwell J."/>
            <person name="Bellgard S.E."/>
            <person name="Bellgard M.I."/>
        </authorList>
    </citation>
    <scope>NUCLEOTIDE SEQUENCE</scope>
    <source>
        <tissue evidence="1">Shoot tissue taken approximately 20 cm above the soil surface</tissue>
    </source>
</reference>
<name>A0A0A9A0K0_ARUDO</name>
<reference evidence="1" key="1">
    <citation type="submission" date="2014-09" db="EMBL/GenBank/DDBJ databases">
        <authorList>
            <person name="Magalhaes I.L.F."/>
            <person name="Oliveira U."/>
            <person name="Santos F.R."/>
            <person name="Vidigal T.H.D.A."/>
            <person name="Brescovit A.D."/>
            <person name="Santos A.J."/>
        </authorList>
    </citation>
    <scope>NUCLEOTIDE SEQUENCE</scope>
    <source>
        <tissue evidence="1">Shoot tissue taken approximately 20 cm above the soil surface</tissue>
    </source>
</reference>
<dbReference type="AlphaFoldDB" id="A0A0A9A0K0"/>
<accession>A0A0A9A0K0</accession>
<organism evidence="1">
    <name type="scientific">Arundo donax</name>
    <name type="common">Giant reed</name>
    <name type="synonym">Donax arundinaceus</name>
    <dbReference type="NCBI Taxonomy" id="35708"/>
    <lineage>
        <taxon>Eukaryota</taxon>
        <taxon>Viridiplantae</taxon>
        <taxon>Streptophyta</taxon>
        <taxon>Embryophyta</taxon>
        <taxon>Tracheophyta</taxon>
        <taxon>Spermatophyta</taxon>
        <taxon>Magnoliopsida</taxon>
        <taxon>Liliopsida</taxon>
        <taxon>Poales</taxon>
        <taxon>Poaceae</taxon>
        <taxon>PACMAD clade</taxon>
        <taxon>Arundinoideae</taxon>
        <taxon>Arundineae</taxon>
        <taxon>Arundo</taxon>
    </lineage>
</organism>
<sequence length="23" mass="2851">MVIVTCFIYNIFFRLMYCTCKQL</sequence>
<proteinExistence type="predicted"/>